<sequence length="102" mass="10906">MHQADMADYCGFACGQLLNIGSMSASLPIIVTTLNSSVVGGEHKMIVIIAVRGHLQPHRSHQCVAELLDRNSNAGWSEVLIKGGVDGGEASHRNSHSLDKMQ</sequence>
<organism evidence="1 2">
    <name type="scientific">Eumeta variegata</name>
    <name type="common">Bagworm moth</name>
    <name type="synonym">Eumeta japonica</name>
    <dbReference type="NCBI Taxonomy" id="151549"/>
    <lineage>
        <taxon>Eukaryota</taxon>
        <taxon>Metazoa</taxon>
        <taxon>Ecdysozoa</taxon>
        <taxon>Arthropoda</taxon>
        <taxon>Hexapoda</taxon>
        <taxon>Insecta</taxon>
        <taxon>Pterygota</taxon>
        <taxon>Neoptera</taxon>
        <taxon>Endopterygota</taxon>
        <taxon>Lepidoptera</taxon>
        <taxon>Glossata</taxon>
        <taxon>Ditrysia</taxon>
        <taxon>Tineoidea</taxon>
        <taxon>Psychidae</taxon>
        <taxon>Oiketicinae</taxon>
        <taxon>Eumeta</taxon>
    </lineage>
</organism>
<name>A0A4C1W6Y9_EUMVA</name>
<keyword evidence="2" id="KW-1185">Reference proteome</keyword>
<reference evidence="1 2" key="1">
    <citation type="journal article" date="2019" name="Commun. Biol.">
        <title>The bagworm genome reveals a unique fibroin gene that provides high tensile strength.</title>
        <authorList>
            <person name="Kono N."/>
            <person name="Nakamura H."/>
            <person name="Ohtoshi R."/>
            <person name="Tomita M."/>
            <person name="Numata K."/>
            <person name="Arakawa K."/>
        </authorList>
    </citation>
    <scope>NUCLEOTIDE SEQUENCE [LARGE SCALE GENOMIC DNA]</scope>
</reference>
<protein>
    <submittedName>
        <fullName evidence="1">Uncharacterized protein</fullName>
    </submittedName>
</protein>
<dbReference type="Proteomes" id="UP000299102">
    <property type="component" value="Unassembled WGS sequence"/>
</dbReference>
<dbReference type="EMBL" id="BGZK01000496">
    <property type="protein sequence ID" value="GBP47136.1"/>
    <property type="molecule type" value="Genomic_DNA"/>
</dbReference>
<dbReference type="AlphaFoldDB" id="A0A4C1W6Y9"/>
<accession>A0A4C1W6Y9</accession>
<proteinExistence type="predicted"/>
<evidence type="ECO:0000313" key="1">
    <source>
        <dbReference type="EMBL" id="GBP47136.1"/>
    </source>
</evidence>
<gene>
    <name evidence="1" type="ORF">EVAR_36961_1</name>
</gene>
<evidence type="ECO:0000313" key="2">
    <source>
        <dbReference type="Proteomes" id="UP000299102"/>
    </source>
</evidence>
<comment type="caution">
    <text evidence="1">The sequence shown here is derived from an EMBL/GenBank/DDBJ whole genome shotgun (WGS) entry which is preliminary data.</text>
</comment>